<organism evidence="1 2">
    <name type="scientific">Clathrus columnatus</name>
    <dbReference type="NCBI Taxonomy" id="1419009"/>
    <lineage>
        <taxon>Eukaryota</taxon>
        <taxon>Fungi</taxon>
        <taxon>Dikarya</taxon>
        <taxon>Basidiomycota</taxon>
        <taxon>Agaricomycotina</taxon>
        <taxon>Agaricomycetes</taxon>
        <taxon>Phallomycetidae</taxon>
        <taxon>Phallales</taxon>
        <taxon>Clathraceae</taxon>
        <taxon>Clathrus</taxon>
    </lineage>
</organism>
<evidence type="ECO:0000313" key="2">
    <source>
        <dbReference type="Proteomes" id="UP001050691"/>
    </source>
</evidence>
<dbReference type="Proteomes" id="UP001050691">
    <property type="component" value="Unassembled WGS sequence"/>
</dbReference>
<evidence type="ECO:0000313" key="1">
    <source>
        <dbReference type="EMBL" id="GJJ16256.1"/>
    </source>
</evidence>
<sequence>MSQFVIKKLPLRLPDDLTGGDESLRGLYFRSLIGPANVGGGEIWGAVEVATGKVVSLAVCVPPGKALNETPEEREQGMNELTSRLSPEAKDWREKIMAGQIIPFCMEALKLKVSSNIYRIRARKIEQPSAL</sequence>
<accession>A0AAV5ATZ0</accession>
<gene>
    <name evidence="1" type="ORF">Clacol_010552</name>
</gene>
<dbReference type="AlphaFoldDB" id="A0AAV5ATZ0"/>
<proteinExistence type="predicted"/>
<protein>
    <submittedName>
        <fullName evidence="1">Uncharacterized protein</fullName>
    </submittedName>
</protein>
<keyword evidence="2" id="KW-1185">Reference proteome</keyword>
<dbReference type="EMBL" id="BPWL01000017">
    <property type="protein sequence ID" value="GJJ16256.1"/>
    <property type="molecule type" value="Genomic_DNA"/>
</dbReference>
<name>A0AAV5ATZ0_9AGAM</name>
<comment type="caution">
    <text evidence="1">The sequence shown here is derived from an EMBL/GenBank/DDBJ whole genome shotgun (WGS) entry which is preliminary data.</text>
</comment>
<reference evidence="1" key="1">
    <citation type="submission" date="2021-10" db="EMBL/GenBank/DDBJ databases">
        <title>De novo Genome Assembly of Clathrus columnatus (Basidiomycota, Fungi) Using Illumina and Nanopore Sequence Data.</title>
        <authorList>
            <person name="Ogiso-Tanaka E."/>
            <person name="Itagaki H."/>
            <person name="Hosoya T."/>
            <person name="Hosaka K."/>
        </authorList>
    </citation>
    <scope>NUCLEOTIDE SEQUENCE</scope>
    <source>
        <strain evidence="1">MO-923</strain>
    </source>
</reference>